<evidence type="ECO:0000256" key="1">
    <source>
        <dbReference type="SAM" id="SignalP"/>
    </source>
</evidence>
<name>A0A6A5GK37_CAERE</name>
<reference evidence="2 3" key="1">
    <citation type="submission" date="2019-12" db="EMBL/GenBank/DDBJ databases">
        <title>Chromosome-level assembly of the Caenorhabditis remanei genome.</title>
        <authorList>
            <person name="Teterina A.A."/>
            <person name="Willis J.H."/>
            <person name="Phillips P.C."/>
        </authorList>
    </citation>
    <scope>NUCLEOTIDE SEQUENCE [LARGE SCALE GENOMIC DNA]</scope>
    <source>
        <strain evidence="2 3">PX506</strain>
        <tissue evidence="2">Whole organism</tissue>
    </source>
</reference>
<dbReference type="RefSeq" id="XP_003094305.2">
    <property type="nucleotide sequence ID" value="XM_003094257.2"/>
</dbReference>
<feature type="signal peptide" evidence="1">
    <location>
        <begin position="1"/>
        <end position="16"/>
    </location>
</feature>
<keyword evidence="1" id="KW-0732">Signal</keyword>
<evidence type="ECO:0000313" key="3">
    <source>
        <dbReference type="Proteomes" id="UP000483820"/>
    </source>
</evidence>
<evidence type="ECO:0000313" key="2">
    <source>
        <dbReference type="EMBL" id="KAF1755638.1"/>
    </source>
</evidence>
<comment type="caution">
    <text evidence="2">The sequence shown here is derived from an EMBL/GenBank/DDBJ whole genome shotgun (WGS) entry which is preliminary data.</text>
</comment>
<organism evidence="2 3">
    <name type="scientific">Caenorhabditis remanei</name>
    <name type="common">Caenorhabditis vulgaris</name>
    <dbReference type="NCBI Taxonomy" id="31234"/>
    <lineage>
        <taxon>Eukaryota</taxon>
        <taxon>Metazoa</taxon>
        <taxon>Ecdysozoa</taxon>
        <taxon>Nematoda</taxon>
        <taxon>Chromadorea</taxon>
        <taxon>Rhabditida</taxon>
        <taxon>Rhabditina</taxon>
        <taxon>Rhabditomorpha</taxon>
        <taxon>Rhabditoidea</taxon>
        <taxon>Rhabditidae</taxon>
        <taxon>Peloderinae</taxon>
        <taxon>Caenorhabditis</taxon>
    </lineage>
</organism>
<sequence>MKIPILLFAFLGLVQSRHQNATTNETIILQKAELILEKMDEALESHDFKEFLAMHDENFHFNFCQVNGSSVKDLERVLKTDPNMARTVTSKHTVQTSISRSPVRNVADNKWEFEYEEHLLLRDKQVVRTEGTINFLDLEGNHVKIVSAEEKCPEKVFD</sequence>
<dbReference type="CTD" id="9812673"/>
<dbReference type="KEGG" id="crq:GCK72_012088"/>
<proteinExistence type="predicted"/>
<protein>
    <recommendedName>
        <fullName evidence="4">SnoaL-like domain-containing protein</fullName>
    </recommendedName>
</protein>
<feature type="chain" id="PRO_5025659645" description="SnoaL-like domain-containing protein" evidence="1">
    <location>
        <begin position="17"/>
        <end position="158"/>
    </location>
</feature>
<dbReference type="EMBL" id="WUAV01000004">
    <property type="protein sequence ID" value="KAF1755638.1"/>
    <property type="molecule type" value="Genomic_DNA"/>
</dbReference>
<accession>A0A6A5GK37</accession>
<gene>
    <name evidence="2" type="ORF">GCK72_012088</name>
</gene>
<dbReference type="Proteomes" id="UP000483820">
    <property type="component" value="Chromosome IV"/>
</dbReference>
<dbReference type="AlphaFoldDB" id="A0A6A5GK37"/>
<evidence type="ECO:0008006" key="4">
    <source>
        <dbReference type="Google" id="ProtNLM"/>
    </source>
</evidence>
<dbReference type="GeneID" id="9812673"/>